<evidence type="ECO:0000256" key="1">
    <source>
        <dbReference type="ARBA" id="ARBA00008343"/>
    </source>
</evidence>
<dbReference type="Pfam" id="PF00633">
    <property type="entry name" value="HHH"/>
    <property type="match status" value="1"/>
</dbReference>
<dbReference type="GO" id="GO:0051539">
    <property type="term" value="F:4 iron, 4 sulfur cluster binding"/>
    <property type="evidence" value="ECO:0007669"/>
    <property type="project" value="UniProtKB-UniRule"/>
</dbReference>
<evidence type="ECO:0000256" key="5">
    <source>
        <dbReference type="ARBA" id="ARBA00022801"/>
    </source>
</evidence>
<evidence type="ECO:0000256" key="4">
    <source>
        <dbReference type="ARBA" id="ARBA00022763"/>
    </source>
</evidence>
<dbReference type="InterPro" id="IPR003265">
    <property type="entry name" value="HhH-GPD_domain"/>
</dbReference>
<feature type="domain" description="HhH-GPD" evidence="11">
    <location>
        <begin position="39"/>
        <end position="187"/>
    </location>
</feature>
<dbReference type="AlphaFoldDB" id="A0A1F6D9Z6"/>
<evidence type="ECO:0000256" key="3">
    <source>
        <dbReference type="ARBA" id="ARBA00022723"/>
    </source>
</evidence>
<keyword evidence="10" id="KW-0456">Lyase</keyword>
<dbReference type="InterPro" id="IPR000445">
    <property type="entry name" value="HhH_motif"/>
</dbReference>
<name>A0A1F6D9Z6_9BACT</name>
<reference evidence="12 13" key="1">
    <citation type="journal article" date="2016" name="Nat. Commun.">
        <title>Thousands of microbial genomes shed light on interconnected biogeochemical processes in an aquifer system.</title>
        <authorList>
            <person name="Anantharaman K."/>
            <person name="Brown C.T."/>
            <person name="Hug L.A."/>
            <person name="Sharon I."/>
            <person name="Castelle C.J."/>
            <person name="Probst A.J."/>
            <person name="Thomas B.C."/>
            <person name="Singh A."/>
            <person name="Wilkins M.J."/>
            <person name="Karaoz U."/>
            <person name="Brodie E.L."/>
            <person name="Williams K.H."/>
            <person name="Hubbard S.S."/>
            <person name="Banfield J.F."/>
        </authorList>
    </citation>
    <scope>NUCLEOTIDE SEQUENCE [LARGE SCALE GENOMIC DNA]</scope>
</reference>
<sequence length="220" mass="24986">MPSYLSLRTVFSTLKKHYDPPRTFLNYKTPFQLLVATILSAQCTDAMVNKVTKILFAKYKTSKDFVKLTQAELQKLIKSTGFFRIKSRNVLALSHILLQEYGGKVPQTMEELIKLPGVGRKTAAIILYAAFQKNEGIAVDTHVMRLAERLGLTKHRDPKKIELDLMEGLPKEKWGELTTLFISHGRAVCTARNRQCEKCVFQRDCPSSLVMGRKDHAKIS</sequence>
<dbReference type="PANTHER" id="PTHR10359:SF18">
    <property type="entry name" value="ENDONUCLEASE III"/>
    <property type="match status" value="1"/>
</dbReference>
<dbReference type="GO" id="GO:0046872">
    <property type="term" value="F:metal ion binding"/>
    <property type="evidence" value="ECO:0007669"/>
    <property type="project" value="UniProtKB-KW"/>
</dbReference>
<proteinExistence type="inferred from homology"/>
<dbReference type="GO" id="GO:0140078">
    <property type="term" value="F:class I DNA-(apurinic or apyrimidinic site) endonuclease activity"/>
    <property type="evidence" value="ECO:0007669"/>
    <property type="project" value="UniProtKB-EC"/>
</dbReference>
<keyword evidence="12" id="KW-0255">Endonuclease</keyword>
<dbReference type="Proteomes" id="UP000176377">
    <property type="component" value="Unassembled WGS sequence"/>
</dbReference>
<feature type="binding site" evidence="10">
    <location>
        <position position="189"/>
    </location>
    <ligand>
        <name>[4Fe-4S] cluster</name>
        <dbReference type="ChEBI" id="CHEBI:49883"/>
    </ligand>
</feature>
<accession>A0A1F6D9Z6</accession>
<keyword evidence="5 10" id="KW-0378">Hydrolase</keyword>
<keyword evidence="12" id="KW-0540">Nuclease</keyword>
<dbReference type="GO" id="GO:0019104">
    <property type="term" value="F:DNA N-glycosylase activity"/>
    <property type="evidence" value="ECO:0007669"/>
    <property type="project" value="UniProtKB-UniRule"/>
</dbReference>
<evidence type="ECO:0000256" key="9">
    <source>
        <dbReference type="ARBA" id="ARBA00023295"/>
    </source>
</evidence>
<dbReference type="InterPro" id="IPR023170">
    <property type="entry name" value="HhH_base_excis_C"/>
</dbReference>
<dbReference type="SUPFAM" id="SSF48150">
    <property type="entry name" value="DNA-glycosylase"/>
    <property type="match status" value="1"/>
</dbReference>
<dbReference type="FunFam" id="1.10.340.30:FF:000001">
    <property type="entry name" value="Endonuclease III"/>
    <property type="match status" value="1"/>
</dbReference>
<organism evidence="12 13">
    <name type="scientific">Candidatus Kaiserbacteria bacterium RIFCSPHIGHO2_01_FULL_56_24</name>
    <dbReference type="NCBI Taxonomy" id="1798487"/>
    <lineage>
        <taxon>Bacteria</taxon>
        <taxon>Candidatus Kaiseribacteriota</taxon>
    </lineage>
</organism>
<evidence type="ECO:0000313" key="12">
    <source>
        <dbReference type="EMBL" id="OGG58259.1"/>
    </source>
</evidence>
<dbReference type="PIRSF" id="PIRSF001435">
    <property type="entry name" value="Nth"/>
    <property type="match status" value="1"/>
</dbReference>
<keyword evidence="4 10" id="KW-0227">DNA damage</keyword>
<dbReference type="EMBL" id="MFLA01000035">
    <property type="protein sequence ID" value="OGG58259.1"/>
    <property type="molecule type" value="Genomic_DNA"/>
</dbReference>
<comment type="catalytic activity">
    <reaction evidence="10">
        <text>2'-deoxyribonucleotide-(2'-deoxyribose 5'-phosphate)-2'-deoxyribonucleotide-DNA = a 3'-end 2'-deoxyribonucleotide-(2,3-dehydro-2,3-deoxyribose 5'-phosphate)-DNA + a 5'-end 5'-phospho-2'-deoxyribonucleoside-DNA + H(+)</text>
        <dbReference type="Rhea" id="RHEA:66592"/>
        <dbReference type="Rhea" id="RHEA-COMP:13180"/>
        <dbReference type="Rhea" id="RHEA-COMP:16897"/>
        <dbReference type="Rhea" id="RHEA-COMP:17067"/>
        <dbReference type="ChEBI" id="CHEBI:15378"/>
        <dbReference type="ChEBI" id="CHEBI:136412"/>
        <dbReference type="ChEBI" id="CHEBI:157695"/>
        <dbReference type="ChEBI" id="CHEBI:167181"/>
        <dbReference type="EC" id="4.2.99.18"/>
    </reaction>
</comment>
<feature type="binding site" evidence="10">
    <location>
        <position position="196"/>
    </location>
    <ligand>
        <name>[4Fe-4S] cluster</name>
        <dbReference type="ChEBI" id="CHEBI:49883"/>
    </ligand>
</feature>
<dbReference type="Gene3D" id="1.10.340.30">
    <property type="entry name" value="Hypothetical protein, domain 2"/>
    <property type="match status" value="1"/>
</dbReference>
<evidence type="ECO:0000256" key="2">
    <source>
        <dbReference type="ARBA" id="ARBA00022485"/>
    </source>
</evidence>
<keyword evidence="6 10" id="KW-0408">Iron</keyword>
<dbReference type="GO" id="GO:0003677">
    <property type="term" value="F:DNA binding"/>
    <property type="evidence" value="ECO:0007669"/>
    <property type="project" value="UniProtKB-UniRule"/>
</dbReference>
<keyword evidence="2 10" id="KW-0004">4Fe-4S</keyword>
<comment type="cofactor">
    <cofactor evidence="10">
        <name>[4Fe-4S] cluster</name>
        <dbReference type="ChEBI" id="CHEBI:49883"/>
    </cofactor>
    <text evidence="10">Binds 1 [4Fe-4S] cluster.</text>
</comment>
<dbReference type="InterPro" id="IPR005759">
    <property type="entry name" value="Nth"/>
</dbReference>
<keyword evidence="8 10" id="KW-0234">DNA repair</keyword>
<keyword evidence="9 10" id="KW-0326">Glycosidase</keyword>
<protein>
    <recommendedName>
        <fullName evidence="10">Endonuclease III</fullName>
        <ecNumber evidence="10">4.2.99.18</ecNumber>
    </recommendedName>
    <alternativeName>
        <fullName evidence="10">DNA-(apurinic or apyrimidinic site) lyase</fullName>
    </alternativeName>
</protein>
<gene>
    <name evidence="10" type="primary">nth</name>
    <name evidence="12" type="ORF">A2765_05375</name>
</gene>
<dbReference type="NCBIfam" id="TIGR01083">
    <property type="entry name" value="nth"/>
    <property type="match status" value="1"/>
</dbReference>
<evidence type="ECO:0000256" key="7">
    <source>
        <dbReference type="ARBA" id="ARBA00023014"/>
    </source>
</evidence>
<dbReference type="HAMAP" id="MF_00942">
    <property type="entry name" value="Nth"/>
    <property type="match status" value="1"/>
</dbReference>
<dbReference type="GO" id="GO:0006285">
    <property type="term" value="P:base-excision repair, AP site formation"/>
    <property type="evidence" value="ECO:0007669"/>
    <property type="project" value="TreeGrafter"/>
</dbReference>
<evidence type="ECO:0000256" key="8">
    <source>
        <dbReference type="ARBA" id="ARBA00023204"/>
    </source>
</evidence>
<dbReference type="EC" id="4.2.99.18" evidence="10"/>
<evidence type="ECO:0000256" key="6">
    <source>
        <dbReference type="ARBA" id="ARBA00023004"/>
    </source>
</evidence>
<dbReference type="Gene3D" id="1.10.1670.10">
    <property type="entry name" value="Helix-hairpin-Helix base-excision DNA repair enzymes (C-terminal)"/>
    <property type="match status" value="1"/>
</dbReference>
<comment type="similarity">
    <text evidence="1 10">Belongs to the Nth/MutY family.</text>
</comment>
<keyword evidence="3 10" id="KW-0479">Metal-binding</keyword>
<feature type="binding site" evidence="10">
    <location>
        <position position="199"/>
    </location>
    <ligand>
        <name>[4Fe-4S] cluster</name>
        <dbReference type="ChEBI" id="CHEBI:49883"/>
    </ligand>
</feature>
<dbReference type="PANTHER" id="PTHR10359">
    <property type="entry name" value="A/G-SPECIFIC ADENINE GLYCOSYLASE/ENDONUCLEASE III"/>
    <property type="match status" value="1"/>
</dbReference>
<dbReference type="SMART" id="SM00478">
    <property type="entry name" value="ENDO3c"/>
    <property type="match status" value="1"/>
</dbReference>
<evidence type="ECO:0000256" key="10">
    <source>
        <dbReference type="HAMAP-Rule" id="MF_00942"/>
    </source>
</evidence>
<feature type="binding site" evidence="10">
    <location>
        <position position="205"/>
    </location>
    <ligand>
        <name>[4Fe-4S] cluster</name>
        <dbReference type="ChEBI" id="CHEBI:49883"/>
    </ligand>
</feature>
<comment type="caution">
    <text evidence="12">The sequence shown here is derived from an EMBL/GenBank/DDBJ whole genome shotgun (WGS) entry which is preliminary data.</text>
</comment>
<keyword evidence="10" id="KW-0238">DNA-binding</keyword>
<evidence type="ECO:0000313" key="13">
    <source>
        <dbReference type="Proteomes" id="UP000176377"/>
    </source>
</evidence>
<comment type="function">
    <text evidence="10">DNA repair enzyme that has both DNA N-glycosylase activity and AP-lyase activity. The DNA N-glycosylase activity releases various damaged pyrimidines from DNA by cleaving the N-glycosidic bond, leaving an AP (apurinic/apyrimidinic) site. The AP-lyase activity cleaves the phosphodiester bond 3' to the AP site by a beta-elimination, leaving a 3'-terminal unsaturated sugar and a product with a terminal 5'-phosphate.</text>
</comment>
<dbReference type="Pfam" id="PF00730">
    <property type="entry name" value="HhH-GPD"/>
    <property type="match status" value="1"/>
</dbReference>
<evidence type="ECO:0000259" key="11">
    <source>
        <dbReference type="SMART" id="SM00478"/>
    </source>
</evidence>
<dbReference type="InterPro" id="IPR011257">
    <property type="entry name" value="DNA_glycosylase"/>
</dbReference>
<keyword evidence="7 10" id="KW-0411">Iron-sulfur</keyword>
<dbReference type="CDD" id="cd00056">
    <property type="entry name" value="ENDO3c"/>
    <property type="match status" value="1"/>
</dbReference>